<dbReference type="SUPFAM" id="SSF51735">
    <property type="entry name" value="NAD(P)-binding Rossmann-fold domains"/>
    <property type="match status" value="1"/>
</dbReference>
<evidence type="ECO:0000256" key="1">
    <source>
        <dbReference type="ARBA" id="ARBA00006328"/>
    </source>
</evidence>
<dbReference type="InterPro" id="IPR008030">
    <property type="entry name" value="NmrA-like"/>
</dbReference>
<dbReference type="AlphaFoldDB" id="A0AAE0U0B2"/>
<keyword evidence="6" id="KW-1185">Reference proteome</keyword>
<evidence type="ECO:0000256" key="3">
    <source>
        <dbReference type="SAM" id="MobiDB-lite"/>
    </source>
</evidence>
<evidence type="ECO:0000256" key="2">
    <source>
        <dbReference type="ARBA" id="ARBA00022857"/>
    </source>
</evidence>
<evidence type="ECO:0000313" key="6">
    <source>
        <dbReference type="Proteomes" id="UP001281003"/>
    </source>
</evidence>
<dbReference type="PANTHER" id="PTHR42748:SF31">
    <property type="entry name" value="NMRA-LIKE DOMAIN-CONTAINING PROTEIN-RELATED"/>
    <property type="match status" value="1"/>
</dbReference>
<gene>
    <name evidence="5" type="ORF">B0T20DRAFT_139887</name>
</gene>
<evidence type="ECO:0000259" key="4">
    <source>
        <dbReference type="Pfam" id="PF05368"/>
    </source>
</evidence>
<sequence length="442" mass="48480">MASHSERSSSSSLGLPSEGPSLPNMEPSTPMASSPVLPSSDGHGAMLDSTVSLDSLRPSSTAEPSSSPPMPSSPIIPPSSPIEPPSPAFRQERQPSQRILVLGVTGNQGRGCLRALLSSKHREEYTIGVLVRDAQSASAAALSQALAPSQESPLSETLSSLGVNLLTGDYSSTPTLFSAFSTFAPTTIFFPPILSEDFQRDLVWSQNVVSAARNCGSVDKLIVSTALGVDRRAEFPGWGKNGEWHPMSSYWNTKAKIEEMVKEAEFESWTVLRPAWFLHSLTQRMVGWSYLGWKDTDKVRTIRTKWKRGTKVAWVDAEDVGVVAASIIDDERTESGRKKWRNKGVDLAVEAITVGELAERMGKVLGEEVRVRYADEPSTWDADEEPDWETGRTVSDMYPVAISQRWANEFDSSYGVDGTKELGLLDKLVTVDEFLERNRELI</sequence>
<protein>
    <recommendedName>
        <fullName evidence="4">NmrA-like domain-containing protein</fullName>
    </recommendedName>
</protein>
<feature type="domain" description="NmrA-like" evidence="4">
    <location>
        <begin position="96"/>
        <end position="378"/>
    </location>
</feature>
<feature type="compositionally biased region" description="Pro residues" evidence="3">
    <location>
        <begin position="66"/>
        <end position="87"/>
    </location>
</feature>
<organism evidence="5 6">
    <name type="scientific">Sordaria brevicollis</name>
    <dbReference type="NCBI Taxonomy" id="83679"/>
    <lineage>
        <taxon>Eukaryota</taxon>
        <taxon>Fungi</taxon>
        <taxon>Dikarya</taxon>
        <taxon>Ascomycota</taxon>
        <taxon>Pezizomycotina</taxon>
        <taxon>Sordariomycetes</taxon>
        <taxon>Sordariomycetidae</taxon>
        <taxon>Sordariales</taxon>
        <taxon>Sordariaceae</taxon>
        <taxon>Sordaria</taxon>
    </lineage>
</organism>
<keyword evidence="2" id="KW-0521">NADP</keyword>
<reference evidence="5" key="1">
    <citation type="journal article" date="2023" name="Mol. Phylogenet. Evol.">
        <title>Genome-scale phylogeny and comparative genomics of the fungal order Sordariales.</title>
        <authorList>
            <person name="Hensen N."/>
            <person name="Bonometti L."/>
            <person name="Westerberg I."/>
            <person name="Brannstrom I.O."/>
            <person name="Guillou S."/>
            <person name="Cros-Aarteil S."/>
            <person name="Calhoun S."/>
            <person name="Haridas S."/>
            <person name="Kuo A."/>
            <person name="Mondo S."/>
            <person name="Pangilinan J."/>
            <person name="Riley R."/>
            <person name="LaButti K."/>
            <person name="Andreopoulos B."/>
            <person name="Lipzen A."/>
            <person name="Chen C."/>
            <person name="Yan M."/>
            <person name="Daum C."/>
            <person name="Ng V."/>
            <person name="Clum A."/>
            <person name="Steindorff A."/>
            <person name="Ohm R.A."/>
            <person name="Martin F."/>
            <person name="Silar P."/>
            <person name="Natvig D.O."/>
            <person name="Lalanne C."/>
            <person name="Gautier V."/>
            <person name="Ament-Velasquez S.L."/>
            <person name="Kruys A."/>
            <person name="Hutchinson M.I."/>
            <person name="Powell A.J."/>
            <person name="Barry K."/>
            <person name="Miller A.N."/>
            <person name="Grigoriev I.V."/>
            <person name="Debuchy R."/>
            <person name="Gladieux P."/>
            <person name="Hiltunen Thoren M."/>
            <person name="Johannesson H."/>
        </authorList>
    </citation>
    <scope>NUCLEOTIDE SEQUENCE</scope>
    <source>
        <strain evidence="5">FGSC 1904</strain>
    </source>
</reference>
<dbReference type="InterPro" id="IPR051164">
    <property type="entry name" value="NmrA-like_oxidored"/>
</dbReference>
<name>A0AAE0U0B2_SORBR</name>
<dbReference type="PANTHER" id="PTHR42748">
    <property type="entry name" value="NITROGEN METABOLITE REPRESSION PROTEIN NMRA FAMILY MEMBER"/>
    <property type="match status" value="1"/>
</dbReference>
<feature type="region of interest" description="Disordered" evidence="3">
    <location>
        <begin position="1"/>
        <end position="93"/>
    </location>
</feature>
<dbReference type="GO" id="GO:0005634">
    <property type="term" value="C:nucleus"/>
    <property type="evidence" value="ECO:0007669"/>
    <property type="project" value="TreeGrafter"/>
</dbReference>
<proteinExistence type="inferred from homology"/>
<comment type="similarity">
    <text evidence="1">Belongs to the NmrA-type oxidoreductase family.</text>
</comment>
<dbReference type="InterPro" id="IPR036291">
    <property type="entry name" value="NAD(P)-bd_dom_sf"/>
</dbReference>
<accession>A0AAE0U0B2</accession>
<dbReference type="Gene3D" id="3.40.50.720">
    <property type="entry name" value="NAD(P)-binding Rossmann-like Domain"/>
    <property type="match status" value="1"/>
</dbReference>
<dbReference type="Proteomes" id="UP001281003">
    <property type="component" value="Unassembled WGS sequence"/>
</dbReference>
<feature type="compositionally biased region" description="Low complexity" evidence="3">
    <location>
        <begin position="8"/>
        <end position="23"/>
    </location>
</feature>
<dbReference type="Pfam" id="PF05368">
    <property type="entry name" value="NmrA"/>
    <property type="match status" value="1"/>
</dbReference>
<evidence type="ECO:0000313" key="5">
    <source>
        <dbReference type="EMBL" id="KAK3386273.1"/>
    </source>
</evidence>
<dbReference type="EMBL" id="JAUTDP010000020">
    <property type="protein sequence ID" value="KAK3386273.1"/>
    <property type="molecule type" value="Genomic_DNA"/>
</dbReference>
<reference evidence="5" key="2">
    <citation type="submission" date="2023-07" db="EMBL/GenBank/DDBJ databases">
        <authorList>
            <consortium name="Lawrence Berkeley National Laboratory"/>
            <person name="Haridas S."/>
            <person name="Hensen N."/>
            <person name="Bonometti L."/>
            <person name="Westerberg I."/>
            <person name="Brannstrom I.O."/>
            <person name="Guillou S."/>
            <person name="Cros-Aarteil S."/>
            <person name="Calhoun S."/>
            <person name="Kuo A."/>
            <person name="Mondo S."/>
            <person name="Pangilinan J."/>
            <person name="Riley R."/>
            <person name="LaButti K."/>
            <person name="Andreopoulos B."/>
            <person name="Lipzen A."/>
            <person name="Chen C."/>
            <person name="Yanf M."/>
            <person name="Daum C."/>
            <person name="Ng V."/>
            <person name="Clum A."/>
            <person name="Steindorff A."/>
            <person name="Ohm R."/>
            <person name="Martin F."/>
            <person name="Silar P."/>
            <person name="Natvig D."/>
            <person name="Lalanne C."/>
            <person name="Gautier V."/>
            <person name="Ament-velasquez S.L."/>
            <person name="Kruys A."/>
            <person name="Hutchinson M.I."/>
            <person name="Powell A.J."/>
            <person name="Barry K."/>
            <person name="Miller A.N."/>
            <person name="Grigoriev I.V."/>
            <person name="Debuchy R."/>
            <person name="Gladieux P."/>
            <person name="Thoren M.H."/>
            <person name="Johannesson H."/>
        </authorList>
    </citation>
    <scope>NUCLEOTIDE SEQUENCE</scope>
    <source>
        <strain evidence="5">FGSC 1904</strain>
    </source>
</reference>
<comment type="caution">
    <text evidence="5">The sequence shown here is derived from an EMBL/GenBank/DDBJ whole genome shotgun (WGS) entry which is preliminary data.</text>
</comment>